<evidence type="ECO:0000313" key="2">
    <source>
        <dbReference type="EMBL" id="GFQ07048.1"/>
    </source>
</evidence>
<feature type="compositionally biased region" description="Basic and acidic residues" evidence="1">
    <location>
        <begin position="56"/>
        <end position="77"/>
    </location>
</feature>
<gene>
    <name evidence="2" type="ORF">PHJA_002848900</name>
</gene>
<keyword evidence="3" id="KW-1185">Reference proteome</keyword>
<comment type="caution">
    <text evidence="2">The sequence shown here is derived from an EMBL/GenBank/DDBJ whole genome shotgun (WGS) entry which is preliminary data.</text>
</comment>
<organism evidence="2 3">
    <name type="scientific">Phtheirospermum japonicum</name>
    <dbReference type="NCBI Taxonomy" id="374723"/>
    <lineage>
        <taxon>Eukaryota</taxon>
        <taxon>Viridiplantae</taxon>
        <taxon>Streptophyta</taxon>
        <taxon>Embryophyta</taxon>
        <taxon>Tracheophyta</taxon>
        <taxon>Spermatophyta</taxon>
        <taxon>Magnoliopsida</taxon>
        <taxon>eudicotyledons</taxon>
        <taxon>Gunneridae</taxon>
        <taxon>Pentapetalae</taxon>
        <taxon>asterids</taxon>
        <taxon>lamiids</taxon>
        <taxon>Lamiales</taxon>
        <taxon>Orobanchaceae</taxon>
        <taxon>Orobanchaceae incertae sedis</taxon>
        <taxon>Phtheirospermum</taxon>
    </lineage>
</organism>
<sequence length="251" mass="26117">MVFSSIPAYLDPSNWQQQQNHQIIGSSSGSANPLQVAGGPHPPPLHTHGGPGGRFDPARVDGRAGPAREHTHARNRPEMPSLRVDQHKSAAAAGGTKGPSPPPAPSLRRAADRTQTNNDNNNNINPSSTSSIDPTNGGGSAGAANMLGLPPLRFMSPLAHQLTESFAGDHMGLGNYSGITAPAAEMGFHGGDGGGGNIEPWRLQQQAQQFPVLGWFGPIGGGDLPVSTAASRVSWPADRRATTIIIIIIRP</sequence>
<dbReference type="EMBL" id="BMAC01001376">
    <property type="protein sequence ID" value="GFQ07048.1"/>
    <property type="molecule type" value="Genomic_DNA"/>
</dbReference>
<evidence type="ECO:0000313" key="3">
    <source>
        <dbReference type="Proteomes" id="UP000653305"/>
    </source>
</evidence>
<feature type="region of interest" description="Disordered" evidence="1">
    <location>
        <begin position="16"/>
        <end position="144"/>
    </location>
</feature>
<feature type="compositionally biased region" description="Polar residues" evidence="1">
    <location>
        <begin position="16"/>
        <end position="33"/>
    </location>
</feature>
<name>A0A830D388_9LAMI</name>
<proteinExistence type="predicted"/>
<accession>A0A830D388</accession>
<dbReference type="Proteomes" id="UP000653305">
    <property type="component" value="Unassembled WGS sequence"/>
</dbReference>
<evidence type="ECO:0000256" key="1">
    <source>
        <dbReference type="SAM" id="MobiDB-lite"/>
    </source>
</evidence>
<reference evidence="2" key="1">
    <citation type="submission" date="2020-07" db="EMBL/GenBank/DDBJ databases">
        <title>Ethylene signaling mediates host invasion by parasitic plants.</title>
        <authorList>
            <person name="Yoshida S."/>
        </authorList>
    </citation>
    <scope>NUCLEOTIDE SEQUENCE</scope>
    <source>
        <strain evidence="2">Okayama</strain>
    </source>
</reference>
<dbReference type="AlphaFoldDB" id="A0A830D388"/>
<protein>
    <submittedName>
        <fullName evidence="2">Dof zinc finger protein dof2.4</fullName>
    </submittedName>
</protein>
<feature type="compositionally biased region" description="Low complexity" evidence="1">
    <location>
        <begin position="117"/>
        <end position="135"/>
    </location>
</feature>